<keyword evidence="2 4" id="KW-0812">Transmembrane</keyword>
<proteinExistence type="predicted"/>
<evidence type="ECO:0000256" key="4">
    <source>
        <dbReference type="SAM" id="Phobius"/>
    </source>
</evidence>
<feature type="transmembrane region" description="Helical" evidence="4">
    <location>
        <begin position="139"/>
        <end position="157"/>
    </location>
</feature>
<keyword evidence="3 4" id="KW-0472">Membrane</keyword>
<name>A0A6P1GAW4_9RICK</name>
<feature type="transmembrane region" description="Helical" evidence="4">
    <location>
        <begin position="222"/>
        <end position="248"/>
    </location>
</feature>
<evidence type="ECO:0000313" key="6">
    <source>
        <dbReference type="Proteomes" id="UP000464912"/>
    </source>
</evidence>
<dbReference type="Proteomes" id="UP000464912">
    <property type="component" value="Chromosome"/>
</dbReference>
<dbReference type="RefSeq" id="WP_160095967.1">
    <property type="nucleotide sequence ID" value="NZ_CP047224.1"/>
</dbReference>
<evidence type="ECO:0000256" key="3">
    <source>
        <dbReference type="ARBA" id="ARBA00023136"/>
    </source>
</evidence>
<dbReference type="InterPro" id="IPR018108">
    <property type="entry name" value="MCP_transmembrane"/>
</dbReference>
<organism evidence="5 6">
    <name type="scientific">Neorickettsia findlayensis</name>
    <dbReference type="NCBI Taxonomy" id="2686014"/>
    <lineage>
        <taxon>Bacteria</taxon>
        <taxon>Pseudomonadati</taxon>
        <taxon>Pseudomonadota</taxon>
        <taxon>Alphaproteobacteria</taxon>
        <taxon>Rickettsiales</taxon>
        <taxon>Anaplasmataceae</taxon>
        <taxon>Neorickettsia</taxon>
    </lineage>
</organism>
<evidence type="ECO:0000313" key="5">
    <source>
        <dbReference type="EMBL" id="QHD65505.1"/>
    </source>
</evidence>
<dbReference type="AlphaFoldDB" id="A0A6P1GAW4"/>
<comment type="subcellular location">
    <subcellularLocation>
        <location evidence="1">Membrane</location>
        <topology evidence="1">Multi-pass membrane protein</topology>
    </subcellularLocation>
</comment>
<feature type="transmembrane region" description="Helical" evidence="4">
    <location>
        <begin position="12"/>
        <end position="32"/>
    </location>
</feature>
<dbReference type="GO" id="GO:0016020">
    <property type="term" value="C:membrane"/>
    <property type="evidence" value="ECO:0007669"/>
    <property type="project" value="UniProtKB-SubCell"/>
</dbReference>
<dbReference type="Gene3D" id="1.50.40.10">
    <property type="entry name" value="Mitochondrial carrier domain"/>
    <property type="match status" value="1"/>
</dbReference>
<protein>
    <submittedName>
        <fullName evidence="5">Uncharacterized protein</fullName>
    </submittedName>
</protein>
<dbReference type="PROSITE" id="PS50920">
    <property type="entry name" value="SOLCAR"/>
    <property type="match status" value="1"/>
</dbReference>
<feature type="transmembrane region" description="Helical" evidence="4">
    <location>
        <begin position="66"/>
        <end position="88"/>
    </location>
</feature>
<dbReference type="KEGG" id="nef:GP480_03765"/>
<dbReference type="EMBL" id="CP047224">
    <property type="protein sequence ID" value="QHD65505.1"/>
    <property type="molecule type" value="Genomic_DNA"/>
</dbReference>
<reference evidence="5 6" key="2">
    <citation type="journal article" date="2020" name="MBio">
        <title>Isolation and Molecular Analysis of a Novel Neorickettsia Species That Causes Potomac Horse Fever.</title>
        <authorList>
            <person name="Teymournejad O."/>
            <person name="Lin M."/>
            <person name="Bekebrede H."/>
            <person name="Kamr A."/>
            <person name="Toribio R.E."/>
            <person name="Arroyo L.G."/>
            <person name="Baird J.D."/>
            <person name="Rikihisa Y."/>
        </authorList>
    </citation>
    <scope>NUCLEOTIDE SEQUENCE [LARGE SCALE GENOMIC DNA]</scope>
    <source>
        <strain evidence="5 6">Fin17</strain>
    </source>
</reference>
<dbReference type="InterPro" id="IPR023395">
    <property type="entry name" value="MCP_dom_sf"/>
</dbReference>
<feature type="transmembrane region" description="Helical" evidence="4">
    <location>
        <begin position="163"/>
        <end position="186"/>
    </location>
</feature>
<accession>A0A6P1GAW4</accession>
<sequence length="254" mass="27922">MFLQLYDVILGGVFFGSFSAVAAVLMSPLQFLKIMRQQTRSSYRKIALDTLSDGGLAPFFRGALPYAVMNFLSSMSFGISEAISAIALKSFFHPTILFVVLFRSMLGGLLETLFSIWAEICEISRNKGTLMENKATLRGVALPILVRNMIFWSASVVSYEISIAYHMSLLSGTAVGLIFGIFAALLSIPLDVVATRNCGAHVRHGVLACVWAVFLGKEDAKYLLYGTIIRVIQIAMFTLVTLLTMFAFEAVFHS</sequence>
<dbReference type="SUPFAM" id="SSF103506">
    <property type="entry name" value="Mitochondrial carrier"/>
    <property type="match status" value="1"/>
</dbReference>
<feature type="transmembrane region" description="Helical" evidence="4">
    <location>
        <begin position="94"/>
        <end position="118"/>
    </location>
</feature>
<evidence type="ECO:0000256" key="2">
    <source>
        <dbReference type="ARBA" id="ARBA00022692"/>
    </source>
</evidence>
<gene>
    <name evidence="5" type="ORF">GP480_03765</name>
</gene>
<evidence type="ECO:0000256" key="1">
    <source>
        <dbReference type="ARBA" id="ARBA00004141"/>
    </source>
</evidence>
<keyword evidence="4" id="KW-1133">Transmembrane helix</keyword>
<reference evidence="5 6" key="1">
    <citation type="journal article" date="2020" name="MBio">
        <title>Erratum for Teymournejad et al., 'Isolation and Molecular Analysis of a Novel Neorickettsia Species That Causes Potomac Horse Fever'.</title>
        <authorList>
            <person name="Teymournejad O."/>
            <person name="Lin M."/>
            <person name="Bekebrede H."/>
            <person name="Kamr A."/>
            <person name="Toribio R.E."/>
            <person name="Arroyo L.G."/>
            <person name="Baird J.D."/>
            <person name="Rikihisa Y."/>
        </authorList>
    </citation>
    <scope>NUCLEOTIDE SEQUENCE [LARGE SCALE GENOMIC DNA]</scope>
    <source>
        <strain evidence="5 6">Fin17</strain>
    </source>
</reference>
<keyword evidence="6" id="KW-1185">Reference proteome</keyword>